<name>A0A9D8PMW3_9DELT</name>
<dbReference type="InterPro" id="IPR050177">
    <property type="entry name" value="Lipid_A_modif_metabolic_enz"/>
</dbReference>
<reference evidence="2" key="1">
    <citation type="journal article" date="2021" name="Environ. Microbiol.">
        <title>Genomic characterization of three novel Desulfobacterota classes expand the metabolic and phylogenetic diversity of the phylum.</title>
        <authorList>
            <person name="Murphy C.L."/>
            <person name="Biggerstaff J."/>
            <person name="Eichhorn A."/>
            <person name="Ewing E."/>
            <person name="Shahan R."/>
            <person name="Soriano D."/>
            <person name="Stewart S."/>
            <person name="VanMol K."/>
            <person name="Walker R."/>
            <person name="Walters P."/>
            <person name="Elshahed M.S."/>
            <person name="Youssef N.H."/>
        </authorList>
    </citation>
    <scope>NUCLEOTIDE SEQUENCE</scope>
    <source>
        <strain evidence="2">Zod_Metabat.24</strain>
    </source>
</reference>
<dbReference type="SUPFAM" id="SSF51735">
    <property type="entry name" value="NAD(P)-binding Rossmann-fold domains"/>
    <property type="match status" value="1"/>
</dbReference>
<dbReference type="InterPro" id="IPR036291">
    <property type="entry name" value="NAD(P)-bd_dom_sf"/>
</dbReference>
<dbReference type="EMBL" id="JAFGIX010000026">
    <property type="protein sequence ID" value="MBN1572614.1"/>
    <property type="molecule type" value="Genomic_DNA"/>
</dbReference>
<organism evidence="2 3">
    <name type="scientific">Candidatus Zymogenus saltonus</name>
    <dbReference type="NCBI Taxonomy" id="2844893"/>
    <lineage>
        <taxon>Bacteria</taxon>
        <taxon>Deltaproteobacteria</taxon>
        <taxon>Candidatus Zymogenia</taxon>
        <taxon>Candidatus Zymogeniales</taxon>
        <taxon>Candidatus Zymogenaceae</taxon>
        <taxon>Candidatus Zymogenus</taxon>
    </lineage>
</organism>
<accession>A0A9D8PMW3</accession>
<protein>
    <submittedName>
        <fullName evidence="2">NAD-dependent epimerase/dehydratase family protein</fullName>
    </submittedName>
</protein>
<evidence type="ECO:0000259" key="1">
    <source>
        <dbReference type="Pfam" id="PF01370"/>
    </source>
</evidence>
<dbReference type="Gene3D" id="3.40.50.720">
    <property type="entry name" value="NAD(P)-binding Rossmann-like Domain"/>
    <property type="match status" value="1"/>
</dbReference>
<proteinExistence type="predicted"/>
<evidence type="ECO:0000313" key="2">
    <source>
        <dbReference type="EMBL" id="MBN1572614.1"/>
    </source>
</evidence>
<dbReference type="Proteomes" id="UP000809273">
    <property type="component" value="Unassembled WGS sequence"/>
</dbReference>
<dbReference type="PANTHER" id="PTHR43245">
    <property type="entry name" value="BIFUNCTIONAL POLYMYXIN RESISTANCE PROTEIN ARNA"/>
    <property type="match status" value="1"/>
</dbReference>
<dbReference type="AlphaFoldDB" id="A0A9D8PMW3"/>
<gene>
    <name evidence="2" type="ORF">JW984_05385</name>
</gene>
<feature type="domain" description="NAD-dependent epimerase/dehydratase" evidence="1">
    <location>
        <begin position="5"/>
        <end position="225"/>
    </location>
</feature>
<reference evidence="2" key="2">
    <citation type="submission" date="2021-01" db="EMBL/GenBank/DDBJ databases">
        <authorList>
            <person name="Hahn C.R."/>
            <person name="Youssef N.H."/>
            <person name="Elshahed M."/>
        </authorList>
    </citation>
    <scope>NUCLEOTIDE SEQUENCE</scope>
    <source>
        <strain evidence="2">Zod_Metabat.24</strain>
    </source>
</reference>
<dbReference type="InterPro" id="IPR001509">
    <property type="entry name" value="Epimerase_deHydtase"/>
</dbReference>
<comment type="caution">
    <text evidence="2">The sequence shown here is derived from an EMBL/GenBank/DDBJ whole genome shotgun (WGS) entry which is preliminary data.</text>
</comment>
<dbReference type="Pfam" id="PF01370">
    <property type="entry name" value="Epimerase"/>
    <property type="match status" value="1"/>
</dbReference>
<sequence length="318" mass="35968">MGKRVLVTGSGCYIGGRLVRALIGLKSVERIVGIDVRPPGFDDPKLGFYRRDIRDPLDDIFIDEEIDAVFHLCWILPPIHDRSLMEDVNVGGTKNVLGAASRCGVKYLLYTSSTTTYGFHPDNDFPLTEESPLRGNEDFTYSKNKREVEGIMAEFIAENRGIRVAVLRPCFVAGPGFRNPLARHLLRKLVMLSSVSSPFQYVHEDDLINVMLLFFKREISGVYNVVGEGTMTFDEMVRTLGNIPVHIPPRLLYPLNNLSWYFRFTFLTEFPSAALNLMIHPWVATSEKLIAETGYCFEHDTVSAFEDFVRHVKGAKGR</sequence>
<evidence type="ECO:0000313" key="3">
    <source>
        <dbReference type="Proteomes" id="UP000809273"/>
    </source>
</evidence>